<feature type="site" description="Transition state stabilizer" evidence="7">
    <location>
        <position position="144"/>
    </location>
</feature>
<dbReference type="CDD" id="cd00554">
    <property type="entry name" value="MECDP_synthase"/>
    <property type="match status" value="1"/>
</dbReference>
<keyword evidence="11" id="KW-1185">Reference proteome</keyword>
<feature type="binding site" evidence="7">
    <location>
        <position position="153"/>
    </location>
    <ligand>
        <name>4-CDP-2-C-methyl-D-erythritol 2-phosphate</name>
        <dbReference type="ChEBI" id="CHEBI:57919"/>
    </ligand>
</feature>
<dbReference type="InterPro" id="IPR036571">
    <property type="entry name" value="MECDP_synthase_sf"/>
</dbReference>
<dbReference type="InterPro" id="IPR003526">
    <property type="entry name" value="MECDP_synthase"/>
</dbReference>
<dbReference type="RefSeq" id="WP_344663795.1">
    <property type="nucleotide sequence ID" value="NZ_BAAAQN010000002.1"/>
</dbReference>
<evidence type="ECO:0000259" key="9">
    <source>
        <dbReference type="Pfam" id="PF02542"/>
    </source>
</evidence>
<keyword evidence="6 7" id="KW-0456">Lyase</keyword>
<comment type="pathway">
    <text evidence="2 7">Isoprenoid biosynthesis; isopentenyl diphosphate biosynthesis via DXP pathway; isopentenyl diphosphate from 1-deoxy-D-xylulose 5-phosphate: step 4/6.</text>
</comment>
<proteinExistence type="inferred from homology"/>
<dbReference type="Gene3D" id="3.30.1330.50">
    <property type="entry name" value="2-C-methyl-D-erythritol 2,4-cyclodiphosphate synthase"/>
    <property type="match status" value="1"/>
</dbReference>
<dbReference type="HAMAP" id="MF_00107">
    <property type="entry name" value="IspF"/>
    <property type="match status" value="1"/>
</dbReference>
<evidence type="ECO:0000256" key="7">
    <source>
        <dbReference type="HAMAP-Rule" id="MF_00107"/>
    </source>
</evidence>
<comment type="caution">
    <text evidence="10">The sequence shown here is derived from an EMBL/GenBank/DDBJ whole genome shotgun (WGS) entry which is preliminary data.</text>
</comment>
<comment type="function">
    <text evidence="7">Involved in the biosynthesis of isopentenyl diphosphate (IPP) and dimethylallyl diphosphate (DMAPP), two major building blocks of isoprenoid compounds. Catalyzes the conversion of 4-diphosphocytidyl-2-C-methyl-D-erythritol 2-phosphate (CDP-ME2P) to 2-C-methyl-D-erythritol 2,4-cyclodiphosphate (ME-CPP) with a corresponding release of cytidine 5-monophosphate (CMP).</text>
</comment>
<feature type="site" description="Transition state stabilizer" evidence="7">
    <location>
        <position position="48"/>
    </location>
</feature>
<dbReference type="PANTHER" id="PTHR43181">
    <property type="entry name" value="2-C-METHYL-D-ERYTHRITOL 2,4-CYCLODIPHOSPHATE SYNTHASE, CHLOROPLASTIC"/>
    <property type="match status" value="1"/>
</dbReference>
<evidence type="ECO:0000256" key="4">
    <source>
        <dbReference type="ARBA" id="ARBA00022723"/>
    </source>
</evidence>
<feature type="binding site" evidence="7">
    <location>
        <begin position="22"/>
        <end position="24"/>
    </location>
    <ligand>
        <name>4-CDP-2-C-methyl-D-erythritol 2-phosphate</name>
        <dbReference type="ChEBI" id="CHEBI:57919"/>
    </ligand>
</feature>
<dbReference type="Pfam" id="PF02542">
    <property type="entry name" value="YgbB"/>
    <property type="match status" value="1"/>
</dbReference>
<name>A0ABP5F569_9ACTN</name>
<dbReference type="SUPFAM" id="SSF69765">
    <property type="entry name" value="IpsF-like"/>
    <property type="match status" value="1"/>
</dbReference>
<comment type="catalytic activity">
    <reaction evidence="1 7 8">
        <text>4-CDP-2-C-methyl-D-erythritol 2-phosphate = 2-C-methyl-D-erythritol 2,4-cyclic diphosphate + CMP</text>
        <dbReference type="Rhea" id="RHEA:23864"/>
        <dbReference type="ChEBI" id="CHEBI:57919"/>
        <dbReference type="ChEBI" id="CHEBI:58483"/>
        <dbReference type="ChEBI" id="CHEBI:60377"/>
        <dbReference type="EC" id="4.6.1.12"/>
    </reaction>
</comment>
<gene>
    <name evidence="7 10" type="primary">ispF</name>
    <name evidence="10" type="ORF">GCM10009839_04890</name>
</gene>
<dbReference type="Proteomes" id="UP001500751">
    <property type="component" value="Unassembled WGS sequence"/>
</dbReference>
<feature type="binding site" evidence="7">
    <location>
        <position position="56"/>
    </location>
    <ligand>
        <name>a divalent metal cation</name>
        <dbReference type="ChEBI" id="CHEBI:60240"/>
    </ligand>
</feature>
<dbReference type="EC" id="4.6.1.12" evidence="3 7"/>
<evidence type="ECO:0000256" key="5">
    <source>
        <dbReference type="ARBA" id="ARBA00023229"/>
    </source>
</evidence>
<comment type="caution">
    <text evidence="7">Lacks conserved residue(s) required for the propagation of feature annotation.</text>
</comment>
<comment type="subunit">
    <text evidence="7">Homotrimer.</text>
</comment>
<reference evidence="11" key="1">
    <citation type="journal article" date="2019" name="Int. J. Syst. Evol. Microbiol.">
        <title>The Global Catalogue of Microorganisms (GCM) 10K type strain sequencing project: providing services to taxonomists for standard genome sequencing and annotation.</title>
        <authorList>
            <consortium name="The Broad Institute Genomics Platform"/>
            <consortium name="The Broad Institute Genome Sequencing Center for Infectious Disease"/>
            <person name="Wu L."/>
            <person name="Ma J."/>
        </authorList>
    </citation>
    <scope>NUCLEOTIDE SEQUENCE [LARGE SCALE GENOMIC DNA]</scope>
    <source>
        <strain evidence="11">JCM 16014</strain>
    </source>
</reference>
<evidence type="ECO:0000256" key="3">
    <source>
        <dbReference type="ARBA" id="ARBA00012579"/>
    </source>
</evidence>
<dbReference type="PROSITE" id="PS01350">
    <property type="entry name" value="ISPF"/>
    <property type="match status" value="1"/>
</dbReference>
<dbReference type="PANTHER" id="PTHR43181:SF1">
    <property type="entry name" value="2-C-METHYL-D-ERYTHRITOL 2,4-CYCLODIPHOSPHATE SYNTHASE, CHLOROPLASTIC"/>
    <property type="match status" value="1"/>
</dbReference>
<evidence type="ECO:0000256" key="1">
    <source>
        <dbReference type="ARBA" id="ARBA00000200"/>
    </source>
</evidence>
<feature type="binding site" evidence="7">
    <location>
        <position position="150"/>
    </location>
    <ligand>
        <name>4-CDP-2-C-methyl-D-erythritol 2-phosphate</name>
        <dbReference type="ChEBI" id="CHEBI:57919"/>
    </ligand>
</feature>
<evidence type="ECO:0000256" key="2">
    <source>
        <dbReference type="ARBA" id="ARBA00004709"/>
    </source>
</evidence>
<dbReference type="EMBL" id="BAAAQN010000002">
    <property type="protein sequence ID" value="GAA2013243.1"/>
    <property type="molecule type" value="Genomic_DNA"/>
</dbReference>
<keyword evidence="4 7" id="KW-0479">Metal-binding</keyword>
<sequence length="172" mass="17371">MTADRQPPPPRPLLPLVGVGVDVHAFEAGRELWIGGLHWPGETGLAGHSDADVVAHAACNALFSAAGLGDLGAQFGTSDPEWAGASGLKLLAEAARRVRAAGFEIGNVSVQLVGVRPRVGKRRAEAEQVLTEAAGAPVRLSAATTDGLGFTGRGEGLAGIATALVFPGPAPS</sequence>
<feature type="binding site" evidence="7">
    <location>
        <begin position="70"/>
        <end position="72"/>
    </location>
    <ligand>
        <name>4-CDP-2-C-methyl-D-erythritol 2-phosphate</name>
        <dbReference type="ChEBI" id="CHEBI:57919"/>
    </ligand>
</feature>
<evidence type="ECO:0000256" key="6">
    <source>
        <dbReference type="ARBA" id="ARBA00023239"/>
    </source>
</evidence>
<evidence type="ECO:0000313" key="11">
    <source>
        <dbReference type="Proteomes" id="UP001500751"/>
    </source>
</evidence>
<comment type="similarity">
    <text evidence="7 8">Belongs to the IspF family.</text>
</comment>
<feature type="domain" description="2-C-methyl-D-erythritol 2,4-cyclodiphosphate synthase" evidence="9">
    <location>
        <begin position="17"/>
        <end position="165"/>
    </location>
</feature>
<feature type="binding site" evidence="7">
    <location>
        <position position="22"/>
    </location>
    <ligand>
        <name>a divalent metal cation</name>
        <dbReference type="ChEBI" id="CHEBI:60240"/>
    </ligand>
</feature>
<dbReference type="NCBIfam" id="TIGR00151">
    <property type="entry name" value="ispF"/>
    <property type="match status" value="1"/>
</dbReference>
<organism evidence="10 11">
    <name type="scientific">Catenulispora yoronensis</name>
    <dbReference type="NCBI Taxonomy" id="450799"/>
    <lineage>
        <taxon>Bacteria</taxon>
        <taxon>Bacillati</taxon>
        <taxon>Actinomycetota</taxon>
        <taxon>Actinomycetes</taxon>
        <taxon>Catenulisporales</taxon>
        <taxon>Catenulisporaceae</taxon>
        <taxon>Catenulispora</taxon>
    </lineage>
</organism>
<feature type="binding site" evidence="7">
    <location>
        <begin position="48"/>
        <end position="49"/>
    </location>
    <ligand>
        <name>4-CDP-2-C-methyl-D-erythritol 2-phosphate</name>
        <dbReference type="ChEBI" id="CHEBI:57919"/>
    </ligand>
</feature>
<evidence type="ECO:0000256" key="8">
    <source>
        <dbReference type="RuleBase" id="RU004395"/>
    </source>
</evidence>
<protein>
    <recommendedName>
        <fullName evidence="3 7">2-C-methyl-D-erythritol 2,4-cyclodiphosphate synthase</fullName>
        <shortName evidence="7">MECDP-synthase</shortName>
        <shortName evidence="7">MECPP-synthase</shortName>
        <shortName evidence="7">MECPS</shortName>
        <ecNumber evidence="3 7">4.6.1.12</ecNumber>
    </recommendedName>
</protein>
<accession>A0ABP5F569</accession>
<dbReference type="InterPro" id="IPR020555">
    <property type="entry name" value="MECDP_synthase_CS"/>
</dbReference>
<comment type="cofactor">
    <cofactor evidence="7">
        <name>a divalent metal cation</name>
        <dbReference type="ChEBI" id="CHEBI:60240"/>
    </cofactor>
    <text evidence="7">Binds 1 divalent metal cation per subunit.</text>
</comment>
<feature type="binding site" evidence="7">
    <location>
        <position position="24"/>
    </location>
    <ligand>
        <name>a divalent metal cation</name>
        <dbReference type="ChEBI" id="CHEBI:60240"/>
    </ligand>
</feature>
<evidence type="ECO:0000313" key="10">
    <source>
        <dbReference type="EMBL" id="GAA2013243.1"/>
    </source>
</evidence>
<keyword evidence="5 7" id="KW-0414">Isoprene biosynthesis</keyword>